<keyword evidence="1" id="KW-0175">Coiled coil</keyword>
<feature type="coiled-coil region" evidence="1">
    <location>
        <begin position="86"/>
        <end position="223"/>
    </location>
</feature>
<feature type="region of interest" description="Disordered" evidence="2">
    <location>
        <begin position="1"/>
        <end position="37"/>
    </location>
</feature>
<gene>
    <name evidence="4" type="ORF">DEQ80_04165</name>
</gene>
<dbReference type="STRING" id="229919.GCA_001050195_02984"/>
<organism evidence="4 5">
    <name type="scientific">Anaerolinea thermolimosa</name>
    <dbReference type="NCBI Taxonomy" id="229919"/>
    <lineage>
        <taxon>Bacteria</taxon>
        <taxon>Bacillati</taxon>
        <taxon>Chloroflexota</taxon>
        <taxon>Anaerolineae</taxon>
        <taxon>Anaerolineales</taxon>
        <taxon>Anaerolineaceae</taxon>
        <taxon>Anaerolinea</taxon>
    </lineage>
</organism>
<comment type="caution">
    <text evidence="4">The sequence shown here is derived from an EMBL/GenBank/DDBJ whole genome shotgun (WGS) entry which is preliminary data.</text>
</comment>
<feature type="transmembrane region" description="Helical" evidence="3">
    <location>
        <begin position="55"/>
        <end position="78"/>
    </location>
</feature>
<dbReference type="EMBL" id="DPBP01000020">
    <property type="protein sequence ID" value="HCE17034.1"/>
    <property type="molecule type" value="Genomic_DNA"/>
</dbReference>
<sequence length="226" mass="24828">MNDQASGAPAPNAGAPRVSPAKAASLPPEPPKPKKPSLWARLLDKETRRGRFMRALIRTLGTIVGLYALGFFTAYTLLYQPLQRQNRVAEAEVTRLRASLEEKQAELDKAALTFLGVEKLNEQLSGDLERAQAQVVVLQALVQVGEARLKLAGNDTSAARLALNQAEQTLQGSMAQLEKLGAAKKETFQQLFELVRDDLGRSSRLAEQDLERLTSELQLLRESLAK</sequence>
<accession>A0A3D1JF15</accession>
<evidence type="ECO:0000256" key="1">
    <source>
        <dbReference type="SAM" id="Coils"/>
    </source>
</evidence>
<evidence type="ECO:0000256" key="3">
    <source>
        <dbReference type="SAM" id="Phobius"/>
    </source>
</evidence>
<evidence type="ECO:0000313" key="4">
    <source>
        <dbReference type="EMBL" id="HCE17034.1"/>
    </source>
</evidence>
<protein>
    <submittedName>
        <fullName evidence="4">Uncharacterized protein</fullName>
    </submittedName>
</protein>
<keyword evidence="3" id="KW-0812">Transmembrane</keyword>
<name>A0A3D1JF15_9CHLR</name>
<evidence type="ECO:0000256" key="2">
    <source>
        <dbReference type="SAM" id="MobiDB-lite"/>
    </source>
</evidence>
<evidence type="ECO:0000313" key="5">
    <source>
        <dbReference type="Proteomes" id="UP000264141"/>
    </source>
</evidence>
<proteinExistence type="predicted"/>
<dbReference type="Proteomes" id="UP000264141">
    <property type="component" value="Unassembled WGS sequence"/>
</dbReference>
<dbReference type="AlphaFoldDB" id="A0A3D1JF15"/>
<keyword evidence="3" id="KW-0472">Membrane</keyword>
<keyword evidence="3" id="KW-1133">Transmembrane helix</keyword>
<reference evidence="4 5" key="1">
    <citation type="journal article" date="2018" name="Nat. Biotechnol.">
        <title>A standardized bacterial taxonomy based on genome phylogeny substantially revises the tree of life.</title>
        <authorList>
            <person name="Parks D.H."/>
            <person name="Chuvochina M."/>
            <person name="Waite D.W."/>
            <person name="Rinke C."/>
            <person name="Skarshewski A."/>
            <person name="Chaumeil P.A."/>
            <person name="Hugenholtz P."/>
        </authorList>
    </citation>
    <scope>NUCLEOTIDE SEQUENCE [LARGE SCALE GENOMIC DNA]</scope>
    <source>
        <strain evidence="4">UBA8781</strain>
    </source>
</reference>
<feature type="compositionally biased region" description="Low complexity" evidence="2">
    <location>
        <begin position="1"/>
        <end position="26"/>
    </location>
</feature>